<sequence length="108" mass="11949" precursor="true">MTGRSSLTVAALCLLLGACASQAPLSNQVLIQGAWRAEFEGQAMTLVYSVSDVTVREFGISFPYEWIDDNHIQLNAMGQQVVSQVEFETPDLMRQVTDGDVQVLERVR</sequence>
<dbReference type="AlphaFoldDB" id="A0A0S2KA97"/>
<accession>A0A0S2KA97</accession>
<evidence type="ECO:0000313" key="2">
    <source>
        <dbReference type="EMBL" id="ALO45243.1"/>
    </source>
</evidence>
<dbReference type="PROSITE" id="PS51257">
    <property type="entry name" value="PROKAR_LIPOPROTEIN"/>
    <property type="match status" value="1"/>
</dbReference>
<feature type="chain" id="PRO_5006601351" description="Lipocalin-like domain-containing protein" evidence="1">
    <location>
        <begin position="24"/>
        <end position="108"/>
    </location>
</feature>
<reference evidence="2 3" key="1">
    <citation type="submission" date="2015-11" db="EMBL/GenBank/DDBJ databases">
        <authorList>
            <person name="Zhang Y."/>
            <person name="Guo Z."/>
        </authorList>
    </citation>
    <scope>NUCLEOTIDE SEQUENCE [LARGE SCALE GENOMIC DNA]</scope>
    <source>
        <strain evidence="2 3">KCTC 32221</strain>
    </source>
</reference>
<gene>
    <name evidence="2" type="ORF">PS2015_560</name>
</gene>
<evidence type="ECO:0000313" key="3">
    <source>
        <dbReference type="Proteomes" id="UP000065641"/>
    </source>
</evidence>
<dbReference type="Proteomes" id="UP000065641">
    <property type="component" value="Chromosome"/>
</dbReference>
<feature type="signal peptide" evidence="1">
    <location>
        <begin position="1"/>
        <end position="23"/>
    </location>
</feature>
<evidence type="ECO:0000256" key="1">
    <source>
        <dbReference type="SAM" id="SignalP"/>
    </source>
</evidence>
<proteinExistence type="predicted"/>
<dbReference type="EMBL" id="CP013189">
    <property type="protein sequence ID" value="ALO45243.1"/>
    <property type="molecule type" value="Genomic_DNA"/>
</dbReference>
<keyword evidence="3" id="KW-1185">Reference proteome</keyword>
<organism evidence="2 3">
    <name type="scientific">Pseudohongiella spirulinae</name>
    <dbReference type="NCBI Taxonomy" id="1249552"/>
    <lineage>
        <taxon>Bacteria</taxon>
        <taxon>Pseudomonadati</taxon>
        <taxon>Pseudomonadota</taxon>
        <taxon>Gammaproteobacteria</taxon>
        <taxon>Pseudomonadales</taxon>
        <taxon>Pseudohongiellaceae</taxon>
        <taxon>Pseudohongiella</taxon>
    </lineage>
</organism>
<keyword evidence="1" id="KW-0732">Signal</keyword>
<name>A0A0S2KA97_9GAMM</name>
<evidence type="ECO:0008006" key="4">
    <source>
        <dbReference type="Google" id="ProtNLM"/>
    </source>
</evidence>
<dbReference type="KEGG" id="pspi:PS2015_560"/>
<dbReference type="RefSeq" id="WP_058020753.1">
    <property type="nucleotide sequence ID" value="NZ_CP013189.1"/>
</dbReference>
<protein>
    <recommendedName>
        <fullName evidence="4">Lipocalin-like domain-containing protein</fullName>
    </recommendedName>
</protein>
<dbReference type="OrthoDB" id="7064582at2"/>